<dbReference type="Gene3D" id="4.10.60.10">
    <property type="entry name" value="Zinc finger, CCHC-type"/>
    <property type="match status" value="1"/>
</dbReference>
<dbReference type="SMART" id="SM00343">
    <property type="entry name" value="ZnF_C2HC"/>
    <property type="match status" value="2"/>
</dbReference>
<dbReference type="Proteomes" id="UP000326396">
    <property type="component" value="Linkage Group LG4"/>
</dbReference>
<dbReference type="GO" id="GO:0003676">
    <property type="term" value="F:nucleic acid binding"/>
    <property type="evidence" value="ECO:0007669"/>
    <property type="project" value="InterPro"/>
</dbReference>
<dbReference type="PROSITE" id="PS50158">
    <property type="entry name" value="ZF_CCHC"/>
    <property type="match status" value="2"/>
</dbReference>
<dbReference type="EMBL" id="SZYD01000014">
    <property type="protein sequence ID" value="KAD4180219.1"/>
    <property type="molecule type" value="Genomic_DNA"/>
</dbReference>
<keyword evidence="1" id="KW-0863">Zinc-finger</keyword>
<evidence type="ECO:0000259" key="3">
    <source>
        <dbReference type="PROSITE" id="PS50158"/>
    </source>
</evidence>
<dbReference type="InterPro" id="IPR054722">
    <property type="entry name" value="PolX-like_BBD"/>
</dbReference>
<dbReference type="OrthoDB" id="1932348at2759"/>
<feature type="domain" description="CCHC-type" evidence="3">
    <location>
        <begin position="137"/>
        <end position="152"/>
    </location>
</feature>
<dbReference type="Pfam" id="PF00098">
    <property type="entry name" value="zf-CCHC"/>
    <property type="match status" value="1"/>
</dbReference>
<dbReference type="AlphaFoldDB" id="A0A5N6N0K0"/>
<keyword evidence="5" id="KW-1185">Reference proteome</keyword>
<feature type="region of interest" description="Disordered" evidence="2">
    <location>
        <begin position="1"/>
        <end position="29"/>
    </location>
</feature>
<accession>A0A5N6N0K0</accession>
<sequence length="328" mass="36821">MQRSSNDTTGLGFHAVPPLSSYVPRPQIDPNLEVHPVSLNERESEQVVENARGSSSDEKVSLDIDAPIIEDITESEYSSDILRQNDKSKNFQNQMSNSKIKSTGLRNRLSSAKVVSKSFSSSKYYDEPTPKNHLKDRKCYRCGNFGHLIADCDLDFSSTDCSSFKSFSPRETRKCFTCCGIGHISANCPNNKIRKSSDDESWVMKFLGKKMIKVMMGIRVGHHKRMEGVASMGHINNRWIVYIGCSRHMTGELSLLRDFKLVKGSYVNFAGDKGGQITGFDSLTNGKVSFDNVNFCKELSNNLLSVSQICDKGNKVMFDKDRCYVLKQ</sequence>
<keyword evidence="1" id="KW-0862">Zinc</keyword>
<organism evidence="4 5">
    <name type="scientific">Mikania micrantha</name>
    <name type="common">bitter vine</name>
    <dbReference type="NCBI Taxonomy" id="192012"/>
    <lineage>
        <taxon>Eukaryota</taxon>
        <taxon>Viridiplantae</taxon>
        <taxon>Streptophyta</taxon>
        <taxon>Embryophyta</taxon>
        <taxon>Tracheophyta</taxon>
        <taxon>Spermatophyta</taxon>
        <taxon>Magnoliopsida</taxon>
        <taxon>eudicotyledons</taxon>
        <taxon>Gunneridae</taxon>
        <taxon>Pentapetalae</taxon>
        <taxon>asterids</taxon>
        <taxon>campanulids</taxon>
        <taxon>Asterales</taxon>
        <taxon>Asteraceae</taxon>
        <taxon>Asteroideae</taxon>
        <taxon>Heliantheae alliance</taxon>
        <taxon>Eupatorieae</taxon>
        <taxon>Mikania</taxon>
    </lineage>
</organism>
<keyword evidence="1" id="KW-0479">Metal-binding</keyword>
<evidence type="ECO:0000256" key="2">
    <source>
        <dbReference type="SAM" id="MobiDB-lite"/>
    </source>
</evidence>
<evidence type="ECO:0000313" key="4">
    <source>
        <dbReference type="EMBL" id="KAD4180219.1"/>
    </source>
</evidence>
<evidence type="ECO:0000313" key="5">
    <source>
        <dbReference type="Proteomes" id="UP000326396"/>
    </source>
</evidence>
<protein>
    <recommendedName>
        <fullName evidence="3">CCHC-type domain-containing protein</fullName>
    </recommendedName>
</protein>
<dbReference type="InterPro" id="IPR001878">
    <property type="entry name" value="Znf_CCHC"/>
</dbReference>
<proteinExistence type="predicted"/>
<feature type="domain" description="CCHC-type" evidence="3">
    <location>
        <begin position="173"/>
        <end position="190"/>
    </location>
</feature>
<dbReference type="InterPro" id="IPR036875">
    <property type="entry name" value="Znf_CCHC_sf"/>
</dbReference>
<comment type="caution">
    <text evidence="4">The sequence shown here is derived from an EMBL/GenBank/DDBJ whole genome shotgun (WGS) entry which is preliminary data.</text>
</comment>
<dbReference type="SUPFAM" id="SSF57756">
    <property type="entry name" value="Retrovirus zinc finger-like domains"/>
    <property type="match status" value="1"/>
</dbReference>
<dbReference type="GO" id="GO:0008270">
    <property type="term" value="F:zinc ion binding"/>
    <property type="evidence" value="ECO:0007669"/>
    <property type="project" value="UniProtKB-KW"/>
</dbReference>
<dbReference type="Pfam" id="PF22936">
    <property type="entry name" value="Pol_BBD"/>
    <property type="match status" value="1"/>
</dbReference>
<gene>
    <name evidence="4" type="ORF">E3N88_28810</name>
</gene>
<reference evidence="4 5" key="1">
    <citation type="submission" date="2019-05" db="EMBL/GenBank/DDBJ databases">
        <title>Mikania micrantha, genome provides insights into the molecular mechanism of rapid growth.</title>
        <authorList>
            <person name="Liu B."/>
        </authorList>
    </citation>
    <scope>NUCLEOTIDE SEQUENCE [LARGE SCALE GENOMIC DNA]</scope>
    <source>
        <strain evidence="4">NLD-2019</strain>
        <tissue evidence="4">Leaf</tissue>
    </source>
</reference>
<name>A0A5N6N0K0_9ASTR</name>
<evidence type="ECO:0000256" key="1">
    <source>
        <dbReference type="PROSITE-ProRule" id="PRU00047"/>
    </source>
</evidence>